<evidence type="ECO:0000256" key="5">
    <source>
        <dbReference type="SAM" id="SignalP"/>
    </source>
</evidence>
<name>A0A0L0WEY1_GOTPU</name>
<dbReference type="Proteomes" id="UP000037267">
    <property type="component" value="Unassembled WGS sequence"/>
</dbReference>
<dbReference type="CDD" id="cd06347">
    <property type="entry name" value="PBP1_ABC_LivK_ligand_binding-like"/>
    <property type="match status" value="1"/>
</dbReference>
<dbReference type="Pfam" id="PF13458">
    <property type="entry name" value="Peripla_BP_6"/>
    <property type="match status" value="1"/>
</dbReference>
<dbReference type="EMBL" id="LGSS01000001">
    <property type="protein sequence ID" value="KNF10029.1"/>
    <property type="molecule type" value="Genomic_DNA"/>
</dbReference>
<feature type="chain" id="PRO_5039431749" evidence="5">
    <location>
        <begin position="23"/>
        <end position="378"/>
    </location>
</feature>
<dbReference type="Gene3D" id="3.40.50.2300">
    <property type="match status" value="2"/>
</dbReference>
<evidence type="ECO:0000313" key="7">
    <source>
        <dbReference type="EMBL" id="KNF10029.1"/>
    </source>
</evidence>
<dbReference type="AlphaFoldDB" id="A0A0L0WEY1"/>
<dbReference type="PANTHER" id="PTHR30483:SF6">
    <property type="entry name" value="PERIPLASMIC BINDING PROTEIN OF ABC TRANSPORTER FOR NATURAL AMINO ACIDS"/>
    <property type="match status" value="1"/>
</dbReference>
<reference evidence="8" key="1">
    <citation type="submission" date="2015-07" db="EMBL/GenBank/DDBJ databases">
        <title>Draft genome sequence of the purine-degrading Gottschalkia purinilyticum DSM 1384 (formerly Clostridium purinilyticum).</title>
        <authorList>
            <person name="Poehlein A."/>
            <person name="Schiel-Bengelsdorf B."/>
            <person name="Bengelsdorf F.R."/>
            <person name="Daniel R."/>
            <person name="Duerre P."/>
        </authorList>
    </citation>
    <scope>NUCLEOTIDE SEQUENCE [LARGE SCALE GENOMIC DNA]</scope>
    <source>
        <strain evidence="8">DSM 1384</strain>
    </source>
</reference>
<evidence type="ECO:0000256" key="2">
    <source>
        <dbReference type="ARBA" id="ARBA00022448"/>
    </source>
</evidence>
<dbReference type="SUPFAM" id="SSF53822">
    <property type="entry name" value="Periplasmic binding protein-like I"/>
    <property type="match status" value="1"/>
</dbReference>
<dbReference type="PATRIC" id="fig|1503.3.peg.1065"/>
<keyword evidence="4" id="KW-0029">Amino-acid transport</keyword>
<comment type="caution">
    <text evidence="7">The sequence shown here is derived from an EMBL/GenBank/DDBJ whole genome shotgun (WGS) entry which is preliminary data.</text>
</comment>
<keyword evidence="8" id="KW-1185">Reference proteome</keyword>
<evidence type="ECO:0000313" key="8">
    <source>
        <dbReference type="Proteomes" id="UP000037267"/>
    </source>
</evidence>
<comment type="similarity">
    <text evidence="1">Belongs to the leucine-binding protein family.</text>
</comment>
<evidence type="ECO:0000256" key="4">
    <source>
        <dbReference type="ARBA" id="ARBA00022970"/>
    </source>
</evidence>
<dbReference type="RefSeq" id="WP_097677519.1">
    <property type="nucleotide sequence ID" value="NZ_LGSS01000001.1"/>
</dbReference>
<dbReference type="PROSITE" id="PS51257">
    <property type="entry name" value="PROKAR_LIPOPROTEIN"/>
    <property type="match status" value="1"/>
</dbReference>
<feature type="domain" description="Leucine-binding protein" evidence="6">
    <location>
        <begin position="33"/>
        <end position="370"/>
    </location>
</feature>
<proteinExistence type="inferred from homology"/>
<dbReference type="InterPro" id="IPR000709">
    <property type="entry name" value="Leu_Ile_Val-bd"/>
</dbReference>
<protein>
    <submittedName>
        <fullName evidence="7">ABC transporter branched-chain amino acid-binding protein LivK</fullName>
    </submittedName>
</protein>
<dbReference type="InterPro" id="IPR051010">
    <property type="entry name" value="BCAA_transport"/>
</dbReference>
<keyword evidence="3 5" id="KW-0732">Signal</keyword>
<evidence type="ECO:0000256" key="1">
    <source>
        <dbReference type="ARBA" id="ARBA00010062"/>
    </source>
</evidence>
<feature type="signal peptide" evidence="5">
    <location>
        <begin position="1"/>
        <end position="22"/>
    </location>
</feature>
<accession>A0A0L0WEY1</accession>
<dbReference type="GO" id="GO:0006865">
    <property type="term" value="P:amino acid transport"/>
    <property type="evidence" value="ECO:0007669"/>
    <property type="project" value="UniProtKB-KW"/>
</dbReference>
<gene>
    <name evidence="7" type="primary">livK1</name>
    <name evidence="7" type="ORF">CLPU_1c01940</name>
</gene>
<organism evidence="7 8">
    <name type="scientific">Gottschalkia purinilytica</name>
    <name type="common">Clostridium purinilyticum</name>
    <dbReference type="NCBI Taxonomy" id="1503"/>
    <lineage>
        <taxon>Bacteria</taxon>
        <taxon>Bacillati</taxon>
        <taxon>Bacillota</taxon>
        <taxon>Tissierellia</taxon>
        <taxon>Tissierellales</taxon>
        <taxon>Gottschalkiaceae</taxon>
        <taxon>Gottschalkia</taxon>
    </lineage>
</organism>
<evidence type="ECO:0000259" key="6">
    <source>
        <dbReference type="Pfam" id="PF13458"/>
    </source>
</evidence>
<dbReference type="STRING" id="1503.CLPU_1c01940"/>
<evidence type="ECO:0000256" key="3">
    <source>
        <dbReference type="ARBA" id="ARBA00022729"/>
    </source>
</evidence>
<dbReference type="PRINTS" id="PR00337">
    <property type="entry name" value="LEUILEVALBP"/>
</dbReference>
<dbReference type="InterPro" id="IPR028081">
    <property type="entry name" value="Leu-bd"/>
</dbReference>
<keyword evidence="2" id="KW-0813">Transport</keyword>
<dbReference type="InterPro" id="IPR028082">
    <property type="entry name" value="Peripla_BP_I"/>
</dbReference>
<sequence>MIKMKKVLALGMSLVLAGGMLAGCGKKKADSNTIKIGGIAPLTGKVSVYGKATEEGYKLAIKQYNEKGGVLGKKIELKVYDDKGDNNEAINAYNKLVNNDGVDGIIGAVISSNALAIAPKAAKDGIPMITPTGTAGEITEAGNNIFRSCFTDPYQGGKIAKYATEDLKAKTAAIMYDPGNDYGVGLAKAFKETFEKSGGKVVADEGYTANDKDYKSILTKVKGKNADVLFVPDYYNTVALIGKQAKEVGIQSTLLGGDGWDGVVGIDKESVEGGYFSNHYAVNDPNPVVKDFVEAYKKEYNGKLPNAFAALGYDAGVTLLEAIKKAGTTDSKKVVEALKNTDLELVSGKTKFDENRNPIKPVSVIKVVNGQYELAGKK</sequence>
<dbReference type="PANTHER" id="PTHR30483">
    <property type="entry name" value="LEUCINE-SPECIFIC-BINDING PROTEIN"/>
    <property type="match status" value="1"/>
</dbReference>